<dbReference type="EMBL" id="JABXRN010000001">
    <property type="protein sequence ID" value="MBA8123032.1"/>
    <property type="molecule type" value="Genomic_DNA"/>
</dbReference>
<dbReference type="RefSeq" id="WP_148719867.1">
    <property type="nucleotide sequence ID" value="NZ_CABGSM010000001.1"/>
</dbReference>
<sequence>MFDQFLKRRLRLITDKTSGRALYQVRITMTAFAAEFSLWQPVTALLAGAKPHYEDISSFPESGRYVQRSGETSIGLSRNFW</sequence>
<comment type="caution">
    <text evidence="1">The sequence shown here is derived from an EMBL/GenBank/DDBJ whole genome shotgun (WGS) entry which is preliminary data.</text>
</comment>
<dbReference type="AlphaFoldDB" id="A0A7H9GD35"/>
<dbReference type="Proteomes" id="UP000557483">
    <property type="component" value="Unassembled WGS sequence"/>
</dbReference>
<organism evidence="1 2">
    <name type="scientific">Klebsiella grimontii</name>
    <dbReference type="NCBI Taxonomy" id="2058152"/>
    <lineage>
        <taxon>Bacteria</taxon>
        <taxon>Pseudomonadati</taxon>
        <taxon>Pseudomonadota</taxon>
        <taxon>Gammaproteobacteria</taxon>
        <taxon>Enterobacterales</taxon>
        <taxon>Enterobacteriaceae</taxon>
        <taxon>Klebsiella/Raoultella group</taxon>
        <taxon>Klebsiella</taxon>
    </lineage>
</organism>
<accession>A0A7H9GD35</accession>
<gene>
    <name evidence="1" type="ORF">HV064_03710</name>
</gene>
<proteinExistence type="predicted"/>
<name>A0A7H9GD35_9ENTR</name>
<protein>
    <submittedName>
        <fullName evidence="1">Uncharacterized protein</fullName>
    </submittedName>
</protein>
<evidence type="ECO:0000313" key="2">
    <source>
        <dbReference type="Proteomes" id="UP000557483"/>
    </source>
</evidence>
<evidence type="ECO:0000313" key="1">
    <source>
        <dbReference type="EMBL" id="MBA8123032.1"/>
    </source>
</evidence>
<reference evidence="1 2" key="1">
    <citation type="submission" date="2020-06" db="EMBL/GenBank/DDBJ databases">
        <title>REHAB project genomes.</title>
        <authorList>
            <person name="Shaw L.P."/>
        </authorList>
    </citation>
    <scope>NUCLEOTIDE SEQUENCE [LARGE SCALE GENOMIC DNA]</scope>
    <source>
        <strain evidence="1 2">RHBSTW-00092</strain>
    </source>
</reference>